<dbReference type="InterPro" id="IPR027417">
    <property type="entry name" value="P-loop_NTPase"/>
</dbReference>
<dbReference type="InterPro" id="IPR050763">
    <property type="entry name" value="ABC_transporter_ATP-binding"/>
</dbReference>
<name>A0A160PQR6_9CORY</name>
<sequence length="343" mass="37250">MTTDFSASSSNFGATEGTLDALTPLDATPPNDAAIVVNNVVKRFGTKEAVAGISFEVRRGQVLALLGPNGAGKTTTIEMCEGFTTPTSGTIRVLGIDPAAQPDQVRRRIGIMLQGGGSYSGIRVFEMLKLAASYNDNPHDPEWLLDLVGLREQRKTTYRRLSGGQQQRLSLALALIGRPEIVFLDEPTAGMDAQSRNMVWELVNDLRRDGVTIVLTTHLMDEAEALADHVIIVSDGQILASGTPDELTAQRDHKEINVSIETTTPLNLEQFEADLSDSGIKGVSARANRPMHYSLRTQQTTPESLANIAQAVARQNVMIRSLDTGHRSLEDVFLDITGKELRS</sequence>
<keyword evidence="11" id="KW-1185">Reference proteome</keyword>
<dbReference type="FunFam" id="3.40.50.300:FF:000589">
    <property type="entry name" value="ABC transporter, ATP-binding subunit"/>
    <property type="match status" value="1"/>
</dbReference>
<keyword evidence="3" id="KW-1003">Cell membrane</keyword>
<dbReference type="InterPro" id="IPR017871">
    <property type="entry name" value="ABC_transporter-like_CS"/>
</dbReference>
<dbReference type="PANTHER" id="PTHR42711">
    <property type="entry name" value="ABC TRANSPORTER ATP-BINDING PROTEIN"/>
    <property type="match status" value="1"/>
</dbReference>
<gene>
    <name evidence="10" type="ORF">N24_1652</name>
</gene>
<comment type="subcellular location">
    <subcellularLocation>
        <location evidence="1">Cell membrane</location>
        <topology evidence="1">Peripheral membrane protein</topology>
    </subcellularLocation>
</comment>
<reference evidence="10 11" key="1">
    <citation type="submission" date="2016-02" db="EMBL/GenBank/DDBJ databases">
        <title>Corynebacterium glutamicum N24 whole genome sequencing project.</title>
        <authorList>
            <person name="Matsutani M."/>
            <person name="Nangtapong N."/>
            <person name="Yakushi T."/>
            <person name="Matsushita K."/>
        </authorList>
    </citation>
    <scope>NUCLEOTIDE SEQUENCE [LARGE SCALE GENOMIC DNA]</scope>
    <source>
        <strain evidence="10 11">N24</strain>
    </source>
</reference>
<dbReference type="RefSeq" id="WP_096456007.1">
    <property type="nucleotide sequence ID" value="NZ_AP017369.1"/>
</dbReference>
<dbReference type="EMBL" id="AP017369">
    <property type="protein sequence ID" value="BAU95914.1"/>
    <property type="molecule type" value="Genomic_DNA"/>
</dbReference>
<evidence type="ECO:0000313" key="11">
    <source>
        <dbReference type="Proteomes" id="UP000218244"/>
    </source>
</evidence>
<keyword evidence="7" id="KW-0472">Membrane</keyword>
<keyword evidence="2" id="KW-0813">Transport</keyword>
<evidence type="ECO:0000256" key="6">
    <source>
        <dbReference type="ARBA" id="ARBA00022967"/>
    </source>
</evidence>
<dbReference type="GO" id="GO:0046677">
    <property type="term" value="P:response to antibiotic"/>
    <property type="evidence" value="ECO:0007669"/>
    <property type="project" value="UniProtKB-KW"/>
</dbReference>
<protein>
    <submittedName>
        <fullName evidence="10">ABC transporter ATP-binding protein</fullName>
    </submittedName>
</protein>
<keyword evidence="6" id="KW-1278">Translocase</keyword>
<dbReference type="PROSITE" id="PS50893">
    <property type="entry name" value="ABC_TRANSPORTER_2"/>
    <property type="match status" value="1"/>
</dbReference>
<dbReference type="GO" id="GO:0005524">
    <property type="term" value="F:ATP binding"/>
    <property type="evidence" value="ECO:0007669"/>
    <property type="project" value="UniProtKB-KW"/>
</dbReference>
<evidence type="ECO:0000256" key="3">
    <source>
        <dbReference type="ARBA" id="ARBA00022475"/>
    </source>
</evidence>
<dbReference type="Pfam" id="PF00005">
    <property type="entry name" value="ABC_tran"/>
    <property type="match status" value="1"/>
</dbReference>
<dbReference type="GO" id="GO:0055085">
    <property type="term" value="P:transmembrane transport"/>
    <property type="evidence" value="ECO:0007669"/>
    <property type="project" value="UniProtKB-ARBA"/>
</dbReference>
<keyword evidence="5 10" id="KW-0067">ATP-binding</keyword>
<dbReference type="GO" id="GO:0016887">
    <property type="term" value="F:ATP hydrolysis activity"/>
    <property type="evidence" value="ECO:0007669"/>
    <property type="project" value="InterPro"/>
</dbReference>
<dbReference type="InterPro" id="IPR003439">
    <property type="entry name" value="ABC_transporter-like_ATP-bd"/>
</dbReference>
<dbReference type="PANTHER" id="PTHR42711:SF16">
    <property type="entry name" value="ABC TRANSPORTER ATP-BINDING PROTEIN"/>
    <property type="match status" value="1"/>
</dbReference>
<evidence type="ECO:0000256" key="7">
    <source>
        <dbReference type="ARBA" id="ARBA00023136"/>
    </source>
</evidence>
<dbReference type="CDD" id="cd03230">
    <property type="entry name" value="ABC_DR_subfamily_A"/>
    <property type="match status" value="1"/>
</dbReference>
<accession>A0A160PQR6</accession>
<feature type="domain" description="ABC transporter" evidence="9">
    <location>
        <begin position="35"/>
        <end position="260"/>
    </location>
</feature>
<evidence type="ECO:0000256" key="5">
    <source>
        <dbReference type="ARBA" id="ARBA00022840"/>
    </source>
</evidence>
<evidence type="ECO:0000256" key="8">
    <source>
        <dbReference type="ARBA" id="ARBA00023251"/>
    </source>
</evidence>
<keyword evidence="4" id="KW-0547">Nucleotide-binding</keyword>
<keyword evidence="8" id="KW-0046">Antibiotic resistance</keyword>
<evidence type="ECO:0000256" key="1">
    <source>
        <dbReference type="ARBA" id="ARBA00004202"/>
    </source>
</evidence>
<organism evidence="10 11">
    <name type="scientific">Corynebacterium suranareeae</name>
    <dbReference type="NCBI Taxonomy" id="2506452"/>
    <lineage>
        <taxon>Bacteria</taxon>
        <taxon>Bacillati</taxon>
        <taxon>Actinomycetota</taxon>
        <taxon>Actinomycetes</taxon>
        <taxon>Mycobacteriales</taxon>
        <taxon>Corynebacteriaceae</taxon>
        <taxon>Corynebacterium</taxon>
    </lineage>
</organism>
<dbReference type="GO" id="GO:0005886">
    <property type="term" value="C:plasma membrane"/>
    <property type="evidence" value="ECO:0007669"/>
    <property type="project" value="UniProtKB-SubCell"/>
</dbReference>
<evidence type="ECO:0000259" key="9">
    <source>
        <dbReference type="PROSITE" id="PS50893"/>
    </source>
</evidence>
<proteinExistence type="predicted"/>
<dbReference type="SMART" id="SM00382">
    <property type="entry name" value="AAA"/>
    <property type="match status" value="1"/>
</dbReference>
<dbReference type="PROSITE" id="PS00211">
    <property type="entry name" value="ABC_TRANSPORTER_1"/>
    <property type="match status" value="1"/>
</dbReference>
<dbReference type="SUPFAM" id="SSF52540">
    <property type="entry name" value="P-loop containing nucleoside triphosphate hydrolases"/>
    <property type="match status" value="1"/>
</dbReference>
<evidence type="ECO:0000256" key="4">
    <source>
        <dbReference type="ARBA" id="ARBA00022741"/>
    </source>
</evidence>
<dbReference type="Gene3D" id="3.40.50.300">
    <property type="entry name" value="P-loop containing nucleotide triphosphate hydrolases"/>
    <property type="match status" value="1"/>
</dbReference>
<dbReference type="Proteomes" id="UP000218244">
    <property type="component" value="Chromosome"/>
</dbReference>
<dbReference type="AlphaFoldDB" id="A0A160PQR6"/>
<dbReference type="InterPro" id="IPR003593">
    <property type="entry name" value="AAA+_ATPase"/>
</dbReference>
<evidence type="ECO:0000313" key="10">
    <source>
        <dbReference type="EMBL" id="BAU95914.1"/>
    </source>
</evidence>
<dbReference type="KEGG" id="csur:N24_1652"/>
<evidence type="ECO:0000256" key="2">
    <source>
        <dbReference type="ARBA" id="ARBA00022448"/>
    </source>
</evidence>